<keyword evidence="4" id="KW-0560">Oxidoreductase</keyword>
<reference evidence="7 8" key="1">
    <citation type="submission" date="2021-10" db="EMBL/GenBank/DDBJ databases">
        <title>Streptomyces gossypii sp. nov., isolated from soil collected from cotton field.</title>
        <authorList>
            <person name="Ge X."/>
            <person name="Chen X."/>
            <person name="Liu W."/>
        </authorList>
    </citation>
    <scope>NUCLEOTIDE SEQUENCE [LARGE SCALE GENOMIC DNA]</scope>
    <source>
        <strain evidence="7 8">N2-109</strain>
    </source>
</reference>
<feature type="domain" description="FAD/NAD(P)-binding" evidence="5">
    <location>
        <begin position="3"/>
        <end position="297"/>
    </location>
</feature>
<organism evidence="7 8">
    <name type="scientific">Streptomyces gossypii</name>
    <dbReference type="NCBI Taxonomy" id="2883101"/>
    <lineage>
        <taxon>Bacteria</taxon>
        <taxon>Bacillati</taxon>
        <taxon>Actinomycetota</taxon>
        <taxon>Actinomycetes</taxon>
        <taxon>Kitasatosporales</taxon>
        <taxon>Streptomycetaceae</taxon>
        <taxon>Streptomyces</taxon>
    </lineage>
</organism>
<proteinExistence type="predicted"/>
<keyword evidence="8" id="KW-1185">Reference proteome</keyword>
<feature type="domain" description="Reductase C-terminal" evidence="6">
    <location>
        <begin position="329"/>
        <end position="395"/>
    </location>
</feature>
<evidence type="ECO:0000256" key="1">
    <source>
        <dbReference type="ARBA" id="ARBA00001974"/>
    </source>
</evidence>
<evidence type="ECO:0000256" key="2">
    <source>
        <dbReference type="ARBA" id="ARBA00022630"/>
    </source>
</evidence>
<name>A0ABT2JTW1_9ACTN</name>
<sequence>MRSVAVVGASLAGLTAARALRAQGYDGGITLIGDERQAPYDRPPLSKDFLLSRTSAEDLALTTEDDQSLGIDWRLATAATALDTAGRRITLSDGGEVRADGVVIATGARARTLPGAGGMSGVHTLRTLDDALALRESLCAGGPLVIVGAGFIGSEVASAALAAGVGVTVVEALPVPLAGPLGAEMGAACAGLHADHGIPVLCGSPVRELLGGARVEGVRLEDGTVLPAAAVLVGMGSVPNTEWLAGSGLDLRGGVRTDSRGATGLPHVVAVGDCAASYRPDAARHVRTEHWTDALRQPETAVRTLLAGPDTAPGTASAGGGSVRGLLPYFWSEQYGVRIQFAGARRDGDSVRIDSGDPEDRCFLAVYERDGRPTAVLGMDQPKQFTWWRRQLAAQWAAVAT</sequence>
<evidence type="ECO:0000256" key="3">
    <source>
        <dbReference type="ARBA" id="ARBA00022827"/>
    </source>
</evidence>
<dbReference type="InterPro" id="IPR023753">
    <property type="entry name" value="FAD/NAD-binding_dom"/>
</dbReference>
<evidence type="ECO:0000259" key="5">
    <source>
        <dbReference type="Pfam" id="PF07992"/>
    </source>
</evidence>
<dbReference type="Gene3D" id="3.50.50.60">
    <property type="entry name" value="FAD/NAD(P)-binding domain"/>
    <property type="match status" value="2"/>
</dbReference>
<accession>A0ABT2JTW1</accession>
<dbReference type="EMBL" id="JAJAGO010000005">
    <property type="protein sequence ID" value="MCT2590815.1"/>
    <property type="molecule type" value="Genomic_DNA"/>
</dbReference>
<protein>
    <submittedName>
        <fullName evidence="7">FAD-dependent oxidoreductase</fullName>
    </submittedName>
</protein>
<dbReference type="PRINTS" id="PR00368">
    <property type="entry name" value="FADPNR"/>
</dbReference>
<dbReference type="InterPro" id="IPR036188">
    <property type="entry name" value="FAD/NAD-bd_sf"/>
</dbReference>
<dbReference type="PANTHER" id="PTHR43557">
    <property type="entry name" value="APOPTOSIS-INDUCING FACTOR 1"/>
    <property type="match status" value="1"/>
</dbReference>
<evidence type="ECO:0000313" key="8">
    <source>
        <dbReference type="Proteomes" id="UP001156389"/>
    </source>
</evidence>
<evidence type="ECO:0000256" key="4">
    <source>
        <dbReference type="ARBA" id="ARBA00023002"/>
    </source>
</evidence>
<dbReference type="InterPro" id="IPR016156">
    <property type="entry name" value="FAD/NAD-linked_Rdtase_dimer_sf"/>
</dbReference>
<evidence type="ECO:0000313" key="7">
    <source>
        <dbReference type="EMBL" id="MCT2590815.1"/>
    </source>
</evidence>
<dbReference type="PRINTS" id="PR00411">
    <property type="entry name" value="PNDRDTASEI"/>
</dbReference>
<dbReference type="SUPFAM" id="SSF55424">
    <property type="entry name" value="FAD/NAD-linked reductases, dimerisation (C-terminal) domain"/>
    <property type="match status" value="1"/>
</dbReference>
<evidence type="ECO:0000259" key="6">
    <source>
        <dbReference type="Pfam" id="PF14759"/>
    </source>
</evidence>
<dbReference type="InterPro" id="IPR028202">
    <property type="entry name" value="Reductase_C"/>
</dbReference>
<keyword evidence="2" id="KW-0285">Flavoprotein</keyword>
<dbReference type="RefSeq" id="WP_260218129.1">
    <property type="nucleotide sequence ID" value="NZ_JAJAGO010000005.1"/>
</dbReference>
<dbReference type="Pfam" id="PF14759">
    <property type="entry name" value="Reductase_C"/>
    <property type="match status" value="1"/>
</dbReference>
<gene>
    <name evidence="7" type="ORF">LHJ74_12985</name>
</gene>
<dbReference type="Pfam" id="PF07992">
    <property type="entry name" value="Pyr_redox_2"/>
    <property type="match status" value="1"/>
</dbReference>
<dbReference type="InterPro" id="IPR050446">
    <property type="entry name" value="FAD-oxidoreductase/Apoptosis"/>
</dbReference>
<dbReference type="PANTHER" id="PTHR43557:SF2">
    <property type="entry name" value="RIESKE DOMAIN-CONTAINING PROTEIN-RELATED"/>
    <property type="match status" value="1"/>
</dbReference>
<comment type="cofactor">
    <cofactor evidence="1">
        <name>FAD</name>
        <dbReference type="ChEBI" id="CHEBI:57692"/>
    </cofactor>
</comment>
<dbReference type="Proteomes" id="UP001156389">
    <property type="component" value="Unassembled WGS sequence"/>
</dbReference>
<dbReference type="SUPFAM" id="SSF51905">
    <property type="entry name" value="FAD/NAD(P)-binding domain"/>
    <property type="match status" value="2"/>
</dbReference>
<dbReference type="Gene3D" id="3.30.390.30">
    <property type="match status" value="1"/>
</dbReference>
<keyword evidence="3" id="KW-0274">FAD</keyword>
<comment type="caution">
    <text evidence="7">The sequence shown here is derived from an EMBL/GenBank/DDBJ whole genome shotgun (WGS) entry which is preliminary data.</text>
</comment>